<keyword evidence="3" id="KW-0949">S-adenosyl-L-methionine</keyword>
<evidence type="ECO:0000256" key="3">
    <source>
        <dbReference type="ARBA" id="ARBA00022691"/>
    </source>
</evidence>
<accession>A0A8K0UHH2</accession>
<dbReference type="PANTHER" id="PTHR45747">
    <property type="entry name" value="HISTONE-LYSINE N-METHYLTRANSFERASE E(Z)"/>
    <property type="match status" value="1"/>
</dbReference>
<evidence type="ECO:0000313" key="10">
    <source>
        <dbReference type="Proteomes" id="UP000813824"/>
    </source>
</evidence>
<dbReference type="GO" id="GO:0005634">
    <property type="term" value="C:nucleus"/>
    <property type="evidence" value="ECO:0007669"/>
    <property type="project" value="TreeGrafter"/>
</dbReference>
<dbReference type="GO" id="GO:0031507">
    <property type="term" value="P:heterochromatin formation"/>
    <property type="evidence" value="ECO:0007669"/>
    <property type="project" value="TreeGrafter"/>
</dbReference>
<dbReference type="SUPFAM" id="SSF82199">
    <property type="entry name" value="SET domain"/>
    <property type="match status" value="1"/>
</dbReference>
<evidence type="ECO:0000256" key="1">
    <source>
        <dbReference type="ARBA" id="ARBA00022603"/>
    </source>
</evidence>
<keyword evidence="1" id="KW-0489">Methyltransferase</keyword>
<protein>
    <recommendedName>
        <fullName evidence="11">SET domain-containing protein</fullName>
    </recommendedName>
</protein>
<evidence type="ECO:0000256" key="6">
    <source>
        <dbReference type="SAM" id="MobiDB-lite"/>
    </source>
</evidence>
<dbReference type="PROSITE" id="PS50280">
    <property type="entry name" value="SET"/>
    <property type="match status" value="1"/>
</dbReference>
<dbReference type="InterPro" id="IPR001214">
    <property type="entry name" value="SET_dom"/>
</dbReference>
<evidence type="ECO:0000256" key="5">
    <source>
        <dbReference type="ARBA" id="ARBA00023163"/>
    </source>
</evidence>
<gene>
    <name evidence="9" type="ORF">BXZ70DRAFT_496626</name>
</gene>
<dbReference type="GO" id="GO:0032259">
    <property type="term" value="P:methylation"/>
    <property type="evidence" value="ECO:0007669"/>
    <property type="project" value="UniProtKB-KW"/>
</dbReference>
<feature type="compositionally biased region" description="Polar residues" evidence="6">
    <location>
        <begin position="46"/>
        <end position="71"/>
    </location>
</feature>
<evidence type="ECO:0000256" key="2">
    <source>
        <dbReference type="ARBA" id="ARBA00022679"/>
    </source>
</evidence>
<dbReference type="SMART" id="SM00317">
    <property type="entry name" value="SET"/>
    <property type="match status" value="1"/>
</dbReference>
<evidence type="ECO:0000259" key="7">
    <source>
        <dbReference type="PROSITE" id="PS50280"/>
    </source>
</evidence>
<dbReference type="AlphaFoldDB" id="A0A8K0UHH2"/>
<dbReference type="PROSITE" id="PS51633">
    <property type="entry name" value="CXC"/>
    <property type="match status" value="1"/>
</dbReference>
<dbReference type="InterPro" id="IPR045318">
    <property type="entry name" value="EZH1/2-like"/>
</dbReference>
<dbReference type="Gene3D" id="2.170.270.10">
    <property type="entry name" value="SET domain"/>
    <property type="match status" value="1"/>
</dbReference>
<evidence type="ECO:0008006" key="11">
    <source>
        <dbReference type="Google" id="ProtNLM"/>
    </source>
</evidence>
<organism evidence="9 10">
    <name type="scientific">Cristinia sonorae</name>
    <dbReference type="NCBI Taxonomy" id="1940300"/>
    <lineage>
        <taxon>Eukaryota</taxon>
        <taxon>Fungi</taxon>
        <taxon>Dikarya</taxon>
        <taxon>Basidiomycota</taxon>
        <taxon>Agaricomycotina</taxon>
        <taxon>Agaricomycetes</taxon>
        <taxon>Agaricomycetidae</taxon>
        <taxon>Agaricales</taxon>
        <taxon>Pleurotineae</taxon>
        <taxon>Stephanosporaceae</taxon>
        <taxon>Cristinia</taxon>
    </lineage>
</organism>
<feature type="domain" description="SET" evidence="7">
    <location>
        <begin position="474"/>
        <end position="597"/>
    </location>
</feature>
<reference evidence="9" key="1">
    <citation type="journal article" date="2021" name="New Phytol.">
        <title>Evolutionary innovations through gain and loss of genes in the ectomycorrhizal Boletales.</title>
        <authorList>
            <person name="Wu G."/>
            <person name="Miyauchi S."/>
            <person name="Morin E."/>
            <person name="Kuo A."/>
            <person name="Drula E."/>
            <person name="Varga T."/>
            <person name="Kohler A."/>
            <person name="Feng B."/>
            <person name="Cao Y."/>
            <person name="Lipzen A."/>
            <person name="Daum C."/>
            <person name="Hundley H."/>
            <person name="Pangilinan J."/>
            <person name="Johnson J."/>
            <person name="Barry K."/>
            <person name="LaButti K."/>
            <person name="Ng V."/>
            <person name="Ahrendt S."/>
            <person name="Min B."/>
            <person name="Choi I.G."/>
            <person name="Park H."/>
            <person name="Plett J.M."/>
            <person name="Magnuson J."/>
            <person name="Spatafora J.W."/>
            <person name="Nagy L.G."/>
            <person name="Henrissat B."/>
            <person name="Grigoriev I.V."/>
            <person name="Yang Z.L."/>
            <person name="Xu J."/>
            <person name="Martin F.M."/>
        </authorList>
    </citation>
    <scope>NUCLEOTIDE SEQUENCE</scope>
    <source>
        <strain evidence="9">KKN 215</strain>
    </source>
</reference>
<dbReference type="GO" id="GO:0003682">
    <property type="term" value="F:chromatin binding"/>
    <property type="evidence" value="ECO:0007669"/>
    <property type="project" value="TreeGrafter"/>
</dbReference>
<evidence type="ECO:0000313" key="9">
    <source>
        <dbReference type="EMBL" id="KAH8089912.1"/>
    </source>
</evidence>
<keyword evidence="5" id="KW-0804">Transcription</keyword>
<dbReference type="GO" id="GO:0046976">
    <property type="term" value="F:histone H3K27 methyltransferase activity"/>
    <property type="evidence" value="ECO:0007669"/>
    <property type="project" value="TreeGrafter"/>
</dbReference>
<dbReference type="InterPro" id="IPR046341">
    <property type="entry name" value="SET_dom_sf"/>
</dbReference>
<feature type="region of interest" description="Disordered" evidence="6">
    <location>
        <begin position="46"/>
        <end position="81"/>
    </location>
</feature>
<dbReference type="InterPro" id="IPR026489">
    <property type="entry name" value="CXC_dom"/>
</dbReference>
<dbReference type="OrthoDB" id="6141102at2759"/>
<comment type="caution">
    <text evidence="9">The sequence shown here is derived from an EMBL/GenBank/DDBJ whole genome shotgun (WGS) entry which is preliminary data.</text>
</comment>
<dbReference type="Pfam" id="PF00856">
    <property type="entry name" value="SET"/>
    <property type="match status" value="1"/>
</dbReference>
<evidence type="ECO:0000256" key="4">
    <source>
        <dbReference type="ARBA" id="ARBA00023015"/>
    </source>
</evidence>
<proteinExistence type="predicted"/>
<feature type="domain" description="CXC" evidence="8">
    <location>
        <begin position="361"/>
        <end position="475"/>
    </location>
</feature>
<sequence length="610" mass="67923">MDKDESLHHLIRTTYRQVWKEYYAWEQEYCRRALASLASPNAQEILSNLSSPSPTHLNAADNRQSSMTELSSDGHALTMHDLDGGATPTIIQCDSVHVESMAPSTPYESVAPLSQSIRHGDDPSCMPFIPYAETPEFDWKANVQEYTAGTAWQDTMQGQDPDLSCIILEVARRLHHEHGLQPQTLDATKILPLQLCWTQTQPGLLSLVNQTDLLAWSSAPGELPPGAVPPESNMLRHNLQNMITLFCPIMNCVQASCISHVNSGRVLPENITTSDGVELAHLDLKPEAPCGSECFLLKGWTGPAEPWSQLQRSDLKLVLSLDPESHSLPCDLAVICRKPCHEVNFYARELIASTAIQPSQSHNVMLRPIFRDYNPQEFTPVSPCHHAGPCSESSQCECFIQHLHCERNCGCSADCVRRWRGCKCGSNNRARAKGCGPKCPCVREGRECEPDLCLHCDFMPLNTQSAQADTCQNCQLQLGYFKATEVRKSEWGQGLFLLEDAKAGELIIEYLGELILEPTLITRDQVARFRGRNYVYGLDSEFNVDGSNAGNASRFINHSRTERNCDVKIHLVNGDHRLGVYALNDMNAGSELFLDYGNSFFDQGTQDDDA</sequence>
<keyword evidence="10" id="KW-1185">Reference proteome</keyword>
<keyword evidence="2" id="KW-0808">Transferase</keyword>
<keyword evidence="4" id="KW-0805">Transcription regulation</keyword>
<name>A0A8K0UHH2_9AGAR</name>
<evidence type="ECO:0000259" key="8">
    <source>
        <dbReference type="PROSITE" id="PS51633"/>
    </source>
</evidence>
<dbReference type="EMBL" id="JAEVFJ010000038">
    <property type="protein sequence ID" value="KAH8089912.1"/>
    <property type="molecule type" value="Genomic_DNA"/>
</dbReference>
<dbReference type="PANTHER" id="PTHR45747:SF4">
    <property type="entry name" value="HISTONE-LYSINE N-METHYLTRANSFERASE E(Z)"/>
    <property type="match status" value="1"/>
</dbReference>
<dbReference type="Proteomes" id="UP000813824">
    <property type="component" value="Unassembled WGS sequence"/>
</dbReference>